<keyword evidence="4" id="KW-1185">Reference proteome</keyword>
<feature type="region of interest" description="Disordered" evidence="1">
    <location>
        <begin position="58"/>
        <end position="83"/>
    </location>
</feature>
<evidence type="ECO:0000313" key="4">
    <source>
        <dbReference type="Proteomes" id="UP001232725"/>
    </source>
</evidence>
<keyword evidence="2" id="KW-0812">Transmembrane</keyword>
<sequence length="214" mass="21886">MATGQGKSTGTTRKASPAVYRRRRVVVLGGLLVVLALVAWGFFGVVSLVKGAGKSDAAASPTTTTAAASPTSFASATPSPTSATPVCDLGKIRVTAGTDKKVYGPKENPVLTLKVTNDGTVACPVNVGTSQMEFLISSGQDRVFSSQDCADKPTDLTKTLAPGASETANFVWQRNRSVEGCKVVSAVPGAGGATYVFQATLGQVTSPKAIFQLG</sequence>
<gene>
    <name evidence="3" type="ORF">Q9R02_07605</name>
</gene>
<proteinExistence type="predicted"/>
<protein>
    <submittedName>
        <fullName evidence="3">Uncharacterized protein</fullName>
    </submittedName>
</protein>
<organism evidence="3 4">
    <name type="scientific">Arthrobacter horti</name>
    <dbReference type="NCBI Taxonomy" id="3068273"/>
    <lineage>
        <taxon>Bacteria</taxon>
        <taxon>Bacillati</taxon>
        <taxon>Actinomycetota</taxon>
        <taxon>Actinomycetes</taxon>
        <taxon>Micrococcales</taxon>
        <taxon>Micrococcaceae</taxon>
        <taxon>Arthrobacter</taxon>
    </lineage>
</organism>
<reference evidence="3 4" key="1">
    <citation type="submission" date="2023-08" db="EMBL/GenBank/DDBJ databases">
        <title>Arthrobacter horti sp. nov., isolated from forest soil.</title>
        <authorList>
            <person name="Park M."/>
        </authorList>
    </citation>
    <scope>NUCLEOTIDE SEQUENCE [LARGE SCALE GENOMIC DNA]</scope>
    <source>
        <strain evidence="3 4">YJM1</strain>
    </source>
</reference>
<evidence type="ECO:0000313" key="3">
    <source>
        <dbReference type="EMBL" id="MDP5227012.1"/>
    </source>
</evidence>
<evidence type="ECO:0000256" key="2">
    <source>
        <dbReference type="SAM" id="Phobius"/>
    </source>
</evidence>
<dbReference type="Proteomes" id="UP001232725">
    <property type="component" value="Unassembled WGS sequence"/>
</dbReference>
<accession>A0ABT9IN55</accession>
<dbReference type="EMBL" id="JAVALS010000003">
    <property type="protein sequence ID" value="MDP5227012.1"/>
    <property type="molecule type" value="Genomic_DNA"/>
</dbReference>
<name>A0ABT9IN55_9MICC</name>
<comment type="caution">
    <text evidence="3">The sequence shown here is derived from an EMBL/GenBank/DDBJ whole genome shotgun (WGS) entry which is preliminary data.</text>
</comment>
<keyword evidence="2" id="KW-0472">Membrane</keyword>
<dbReference type="RefSeq" id="WP_305996052.1">
    <property type="nucleotide sequence ID" value="NZ_JAVALS010000003.1"/>
</dbReference>
<keyword evidence="2" id="KW-1133">Transmembrane helix</keyword>
<evidence type="ECO:0000256" key="1">
    <source>
        <dbReference type="SAM" id="MobiDB-lite"/>
    </source>
</evidence>
<feature type="transmembrane region" description="Helical" evidence="2">
    <location>
        <begin position="25"/>
        <end position="49"/>
    </location>
</feature>